<dbReference type="InterPro" id="IPR003593">
    <property type="entry name" value="AAA+_ATPase"/>
</dbReference>
<dbReference type="SMART" id="SM00382">
    <property type="entry name" value="AAA"/>
    <property type="match status" value="4"/>
</dbReference>
<dbReference type="Pfam" id="PF06309">
    <property type="entry name" value="Torsin"/>
    <property type="match status" value="4"/>
</dbReference>
<feature type="domain" description="AAA+ ATPase" evidence="3">
    <location>
        <begin position="377"/>
        <end position="520"/>
    </location>
</feature>
<dbReference type="InterPro" id="IPR049337">
    <property type="entry name" value="TOR1A_C"/>
</dbReference>
<dbReference type="PANTHER" id="PTHR10760:SF14">
    <property type="entry name" value="TORSIN-1B"/>
    <property type="match status" value="1"/>
</dbReference>
<dbReference type="EMBL" id="JACTAM010000023">
    <property type="protein sequence ID" value="KAI2649511.1"/>
    <property type="molecule type" value="Genomic_DNA"/>
</dbReference>
<evidence type="ECO:0000313" key="4">
    <source>
        <dbReference type="EMBL" id="KAI2649511.1"/>
    </source>
</evidence>
<evidence type="ECO:0000259" key="3">
    <source>
        <dbReference type="SMART" id="SM00382"/>
    </source>
</evidence>
<gene>
    <name evidence="4" type="ORF">H4Q32_015480</name>
</gene>
<name>A0ABQ8LI51_LABRO</name>
<protein>
    <submittedName>
        <fullName evidence="4">Torsin-1A</fullName>
    </submittedName>
</protein>
<sequence length="1207" mass="138806">MLELVIPMIKGFFDPDDLSFDSGHLEKSLFGQPIASDVVLKAVSSFMSDSNPNKPLALSFHGTTGTGKNHVAKIIARNVYKKGEQSEHIHLFLPELHLSDTAQIKQLIQKSVSSFPCSMFIFDEVDKMQPQLIDVLKPFLDYNSYVDGVSFRNAIFVFLSNAGGNVISEVALGFWREERRRKDINSKELEAKILQHIMNEESGFSYSSLINKHLIDHYVPFLPLELKHVRQCVMAEMVHLNMTQDYGLADQVARDMPYYPEKEKIFAVKGCKSEKEVKDTREEEEEEEEEVEEVVTEEVEEEEKEVSNITLSSGLLDVFAAATSYVVNTFFERDGLLPFDRKRLKEDLKDSLFGQHIVCDVVLKAVTSFMTDSKPNKPLVLSFHGTAGTGKNHVTKIIARNVYEKGEDSEHVRTYIAKHHFPNKNELDLYSAQLKQWIHGNVSSFPRSMFIFDEMEKMHPELIDTLKAFLDYNARVDGVSFRNAVFIFLSNSGGNVITEVALDFWREGKDREKIWMNSKELETKIFQDIFNNKKSGFLYSSIIDHHLVDHYIPFLPLELKHVRQCVMAEMIHLKINQDYDLADKVARDMPFFPEKQKIFALKGCKSVRQKLMLHIEDNEHAALPDLEKYNLTQSLYGQHIVSDVVLKAVTSFMTYSNPNKPLVLSFHGTAGTGKNHVAKIIARNIYKNGESSNHVHLFSPHLHFPNKQDLHTYTASLQKWILEKVYWFPRSMFIFDEMDHMHPELIKVIKPFLGYFHIHGVSFHKAIFIFLSKSGGQMISDVALNFWREGKDRKEIRMNIMNEKSGFLYSSIIDDLVDHYIPLPTSGAEACASHIITNLALDFWRKGNNRGDLQLQSEGMETQIFEYLFNDESNGLWHSSLINQHLIDHYIPFLPLEQKHVHQCAMAEMAHLNIKPNYDVADDVARGMPYYPKEEKIFAVKGCKSVKHKLNVKFNSILHVFAAAASYLINKFIERDVLLPFDSKRLEEDLRDSLFGQHIVSDVVLKTVTSFMTDKNPNKPLALSFHGTAGVGKNHVAKIIAKNVYKKGDQSKHVQMYISMHHFPHRENVDLYSAQLKQWIHGNVSRFPRSMFIFDEMDKMQPQLIDVIKPFLDYNARVDGVSFCNAIFIFLSIIDHHLVDHYIPFLPLELKHVRQCVMAEMAHLKMTIDYGLADKVARDMPYYPENEKIFAVKGCKSVRQKLALYAD</sequence>
<proteinExistence type="inferred from homology"/>
<accession>A0ABQ8LI51</accession>
<reference evidence="4 5" key="1">
    <citation type="submission" date="2022-01" db="EMBL/GenBank/DDBJ databases">
        <title>A high-quality chromosome-level genome assembly of rohu carp, Labeo rohita.</title>
        <authorList>
            <person name="Arick M.A. II"/>
            <person name="Hsu C.-Y."/>
            <person name="Magbanua Z."/>
            <person name="Pechanova O."/>
            <person name="Grover C."/>
            <person name="Miller E."/>
            <person name="Thrash A."/>
            <person name="Ezzel L."/>
            <person name="Alam S."/>
            <person name="Benzie J."/>
            <person name="Hamilton M."/>
            <person name="Karsi A."/>
            <person name="Lawrence M.L."/>
            <person name="Peterson D.G."/>
        </authorList>
    </citation>
    <scope>NUCLEOTIDE SEQUENCE [LARGE SCALE GENOMIC DNA]</scope>
    <source>
        <strain evidence="5">BAU-BD-2019</strain>
        <tissue evidence="4">Blood</tissue>
    </source>
</reference>
<keyword evidence="2" id="KW-0175">Coiled coil</keyword>
<dbReference type="Gene3D" id="3.40.50.300">
    <property type="entry name" value="P-loop containing nucleotide triphosphate hydrolases"/>
    <property type="match status" value="4"/>
</dbReference>
<comment type="similarity">
    <text evidence="1">Belongs to the ClpA/ClpB family. Torsin subfamily.</text>
</comment>
<dbReference type="Pfam" id="PF21376">
    <property type="entry name" value="TOR1A_C"/>
    <property type="match status" value="4"/>
</dbReference>
<dbReference type="SUPFAM" id="SSF52540">
    <property type="entry name" value="P-loop containing nucleoside triphosphate hydrolases"/>
    <property type="match status" value="4"/>
</dbReference>
<evidence type="ECO:0000256" key="1">
    <source>
        <dbReference type="ARBA" id="ARBA00006235"/>
    </source>
</evidence>
<dbReference type="InterPro" id="IPR010448">
    <property type="entry name" value="Torsin"/>
</dbReference>
<dbReference type="Proteomes" id="UP000830375">
    <property type="component" value="Unassembled WGS sequence"/>
</dbReference>
<dbReference type="InterPro" id="IPR001270">
    <property type="entry name" value="ClpA/B"/>
</dbReference>
<dbReference type="PANTHER" id="PTHR10760">
    <property type="entry name" value="TORSIN"/>
    <property type="match status" value="1"/>
</dbReference>
<feature type="domain" description="AAA+ ATPase" evidence="3">
    <location>
        <begin position="1019"/>
        <end position="1167"/>
    </location>
</feature>
<feature type="domain" description="AAA+ ATPase" evidence="3">
    <location>
        <begin position="54"/>
        <end position="204"/>
    </location>
</feature>
<feature type="coiled-coil region" evidence="2">
    <location>
        <begin position="274"/>
        <end position="305"/>
    </location>
</feature>
<dbReference type="InterPro" id="IPR027417">
    <property type="entry name" value="P-loop_NTPase"/>
</dbReference>
<dbReference type="PRINTS" id="PR00300">
    <property type="entry name" value="CLPPROTEASEA"/>
</dbReference>
<evidence type="ECO:0000313" key="5">
    <source>
        <dbReference type="Proteomes" id="UP000830375"/>
    </source>
</evidence>
<comment type="caution">
    <text evidence="4">The sequence shown here is derived from an EMBL/GenBank/DDBJ whole genome shotgun (WGS) entry which is preliminary data.</text>
</comment>
<feature type="domain" description="AAA+ ATPase" evidence="3">
    <location>
        <begin position="660"/>
        <end position="802"/>
    </location>
</feature>
<organism evidence="4 5">
    <name type="scientific">Labeo rohita</name>
    <name type="common">Indian major carp</name>
    <name type="synonym">Cyprinus rohita</name>
    <dbReference type="NCBI Taxonomy" id="84645"/>
    <lineage>
        <taxon>Eukaryota</taxon>
        <taxon>Metazoa</taxon>
        <taxon>Chordata</taxon>
        <taxon>Craniata</taxon>
        <taxon>Vertebrata</taxon>
        <taxon>Euteleostomi</taxon>
        <taxon>Actinopterygii</taxon>
        <taxon>Neopterygii</taxon>
        <taxon>Teleostei</taxon>
        <taxon>Ostariophysi</taxon>
        <taxon>Cypriniformes</taxon>
        <taxon>Cyprinidae</taxon>
        <taxon>Labeoninae</taxon>
        <taxon>Labeonini</taxon>
        <taxon>Labeo</taxon>
    </lineage>
</organism>
<keyword evidence="5" id="KW-1185">Reference proteome</keyword>
<evidence type="ECO:0000256" key="2">
    <source>
        <dbReference type="SAM" id="Coils"/>
    </source>
</evidence>